<evidence type="ECO:0000259" key="11">
    <source>
        <dbReference type="PROSITE" id="PS51918"/>
    </source>
</evidence>
<evidence type="ECO:0000256" key="6">
    <source>
        <dbReference type="ARBA" id="ARBA00022723"/>
    </source>
</evidence>
<comment type="caution">
    <text evidence="12">The sequence shown here is derived from an EMBL/GenBank/DDBJ whole genome shotgun (WGS) entry which is preliminary data.</text>
</comment>
<dbReference type="SUPFAM" id="SSF102114">
    <property type="entry name" value="Radical SAM enzymes"/>
    <property type="match status" value="1"/>
</dbReference>
<evidence type="ECO:0000313" key="13">
    <source>
        <dbReference type="Proteomes" id="UP001193748"/>
    </source>
</evidence>
<proteinExistence type="inferred from homology"/>
<dbReference type="InterPro" id="IPR058240">
    <property type="entry name" value="rSAM_sf"/>
</dbReference>
<dbReference type="InterPro" id="IPR012838">
    <property type="entry name" value="PFL1_activating"/>
</dbReference>
<dbReference type="InterPro" id="IPR001989">
    <property type="entry name" value="Radical_activat_CS"/>
</dbReference>
<dbReference type="NCBIfam" id="TIGR02493">
    <property type="entry name" value="PFLA"/>
    <property type="match status" value="1"/>
</dbReference>
<dbReference type="EC" id="1.97.1.4" evidence="10"/>
<dbReference type="GO" id="GO:0046872">
    <property type="term" value="F:metal ion binding"/>
    <property type="evidence" value="ECO:0007669"/>
    <property type="project" value="UniProtKB-UniRule"/>
</dbReference>
<organism evidence="12 13">
    <name type="scientific">Clostridium beijerinckii</name>
    <name type="common">Clostridium MP</name>
    <dbReference type="NCBI Taxonomy" id="1520"/>
    <lineage>
        <taxon>Bacteria</taxon>
        <taxon>Bacillati</taxon>
        <taxon>Bacillota</taxon>
        <taxon>Clostridia</taxon>
        <taxon>Eubacteriales</taxon>
        <taxon>Clostridiaceae</taxon>
        <taxon>Clostridium</taxon>
    </lineage>
</organism>
<dbReference type="PROSITE" id="PS51918">
    <property type="entry name" value="RADICAL_SAM"/>
    <property type="match status" value="1"/>
</dbReference>
<accession>A0AAX0B204</accession>
<evidence type="ECO:0000256" key="1">
    <source>
        <dbReference type="ARBA" id="ARBA00003141"/>
    </source>
</evidence>
<keyword evidence="6 10" id="KW-0479">Metal-binding</keyword>
<dbReference type="CDD" id="cd01335">
    <property type="entry name" value="Radical_SAM"/>
    <property type="match status" value="1"/>
</dbReference>
<dbReference type="GO" id="GO:0051539">
    <property type="term" value="F:4 iron, 4 sulfur cluster binding"/>
    <property type="evidence" value="ECO:0007669"/>
    <property type="project" value="UniProtKB-UniRule"/>
</dbReference>
<sequence>MVKGNVHSIESMGLVDGPGIRVVVFLQGCALRCKYCHNPDTWAANGGEEYTPEQLVKKIERFKTYFASSGGGVTFSGGEPLRQPEFLLETLKLCKSKGINTCIDTAGYGFGDYDEILKYTDLVLFDIKHFTPEGYKNITLMNIDESLKFLEAMKRNNTKMWIRHVVVPGLTDDVEHLKELKKYIDEIPNVEKVELLPYHLLGTNKYEGLGIKYPLENVKAMDKELIKKYQKEIFGDYSYGK</sequence>
<dbReference type="SFLD" id="SFLDG01066">
    <property type="entry name" value="organic_radical-activating_enz"/>
    <property type="match status" value="1"/>
</dbReference>
<comment type="function">
    <text evidence="1 10">Activation of pyruvate formate-lyase under anaerobic conditions by generation of an organic free radical, using S-adenosylmethionine and reduced flavodoxin as cosubstrates to produce 5'-deoxy-adenosine.</text>
</comment>
<evidence type="ECO:0000256" key="3">
    <source>
        <dbReference type="ARBA" id="ARBA00021356"/>
    </source>
</evidence>
<dbReference type="InterPro" id="IPR007197">
    <property type="entry name" value="rSAM"/>
</dbReference>
<protein>
    <recommendedName>
        <fullName evidence="3 10">Pyruvate formate-lyase-activating enzyme</fullName>
        <ecNumber evidence="10">1.97.1.4</ecNumber>
    </recommendedName>
</protein>
<feature type="domain" description="Radical SAM core" evidence="11">
    <location>
        <begin position="15"/>
        <end position="236"/>
    </location>
</feature>
<comment type="catalytic activity">
    <reaction evidence="10">
        <text>glycyl-[formate C-acetyltransferase] + reduced [flavodoxin] + S-adenosyl-L-methionine = glycin-2-yl radical-[formate C-acetyltransferase] + semiquinone [flavodoxin] + 5'-deoxyadenosine + L-methionine + H(+)</text>
        <dbReference type="Rhea" id="RHEA:19225"/>
        <dbReference type="Rhea" id="RHEA-COMP:10622"/>
        <dbReference type="Rhea" id="RHEA-COMP:12190"/>
        <dbReference type="Rhea" id="RHEA-COMP:12191"/>
        <dbReference type="Rhea" id="RHEA-COMP:14480"/>
        <dbReference type="ChEBI" id="CHEBI:15378"/>
        <dbReference type="ChEBI" id="CHEBI:17319"/>
        <dbReference type="ChEBI" id="CHEBI:29947"/>
        <dbReference type="ChEBI" id="CHEBI:32722"/>
        <dbReference type="ChEBI" id="CHEBI:57618"/>
        <dbReference type="ChEBI" id="CHEBI:57844"/>
        <dbReference type="ChEBI" id="CHEBI:59789"/>
        <dbReference type="ChEBI" id="CHEBI:140311"/>
        <dbReference type="EC" id="1.97.1.4"/>
    </reaction>
</comment>
<evidence type="ECO:0000256" key="9">
    <source>
        <dbReference type="ARBA" id="ARBA00023014"/>
    </source>
</evidence>
<dbReference type="PROSITE" id="PS01087">
    <property type="entry name" value="RADICAL_ACTIVATING"/>
    <property type="match status" value="1"/>
</dbReference>
<reference evidence="12" key="1">
    <citation type="submission" date="2020-05" db="EMBL/GenBank/DDBJ databases">
        <authorList>
            <person name="Brown S."/>
            <person name="Huntemann M."/>
            <person name="Clum A."/>
            <person name="Spunde A."/>
            <person name="Palaniappan K."/>
            <person name="Ritter S."/>
            <person name="Mikhailova N."/>
            <person name="Chen I.-M."/>
            <person name="Stamatis D."/>
            <person name="Reddy T."/>
            <person name="O'Malley R."/>
            <person name="Daum C."/>
            <person name="Shapiro N."/>
            <person name="Ivanova N."/>
            <person name="Kyrpides N."/>
            <person name="Woyke T."/>
        </authorList>
    </citation>
    <scope>NUCLEOTIDE SEQUENCE</scope>
    <source>
        <strain evidence="12">DJ080</strain>
    </source>
</reference>
<dbReference type="PANTHER" id="PTHR30352:SF5">
    <property type="entry name" value="PYRUVATE FORMATE-LYASE 1-ACTIVATING ENZYME"/>
    <property type="match status" value="1"/>
</dbReference>
<evidence type="ECO:0000256" key="7">
    <source>
        <dbReference type="ARBA" id="ARBA00023002"/>
    </source>
</evidence>
<evidence type="ECO:0000256" key="2">
    <source>
        <dbReference type="ARBA" id="ARBA00009777"/>
    </source>
</evidence>
<dbReference type="Pfam" id="PF04055">
    <property type="entry name" value="Radical_SAM"/>
    <property type="match status" value="1"/>
</dbReference>
<evidence type="ECO:0000256" key="10">
    <source>
        <dbReference type="RuleBase" id="RU362053"/>
    </source>
</evidence>
<evidence type="ECO:0000256" key="4">
    <source>
        <dbReference type="ARBA" id="ARBA00022485"/>
    </source>
</evidence>
<keyword evidence="7 10" id="KW-0560">Oxidoreductase</keyword>
<comment type="subcellular location">
    <subcellularLocation>
        <location evidence="10">Cytoplasm</location>
    </subcellularLocation>
</comment>
<dbReference type="Proteomes" id="UP001193748">
    <property type="component" value="Unassembled WGS sequence"/>
</dbReference>
<keyword evidence="8 10" id="KW-0408">Iron</keyword>
<keyword evidence="5 10" id="KW-0949">S-adenosyl-L-methionine</keyword>
<gene>
    <name evidence="12" type="ORF">B0H41_003039</name>
</gene>
<dbReference type="RefSeq" id="WP_173711170.1">
    <property type="nucleotide sequence ID" value="NZ_JABSWW010000001.1"/>
</dbReference>
<name>A0AAX0B204_CLOBE</name>
<dbReference type="GO" id="GO:0005737">
    <property type="term" value="C:cytoplasm"/>
    <property type="evidence" value="ECO:0007669"/>
    <property type="project" value="UniProtKB-SubCell"/>
</dbReference>
<reference evidence="12" key="2">
    <citation type="journal article" date="2022" name="Nat. Biotechnol.">
        <title>Carbon-negative production of acetone and isopropanol by gas fermentation at industrial pilot scale.</title>
        <authorList>
            <person name="Liew F.E."/>
            <person name="Nogle R."/>
            <person name="Abdalla T."/>
            <person name="Rasor B.J."/>
            <person name="Canter C."/>
            <person name="Jensen R.O."/>
            <person name="Wang L."/>
            <person name="Strutz J."/>
            <person name="Chirania P."/>
            <person name="De Tissera S."/>
            <person name="Mueller A.P."/>
            <person name="Ruan Z."/>
            <person name="Gao A."/>
            <person name="Tran L."/>
            <person name="Engle N.L."/>
            <person name="Bromley J.C."/>
            <person name="Daniell J."/>
            <person name="Conrado R."/>
            <person name="Tschaplinski T.J."/>
            <person name="Giannone R.J."/>
            <person name="Hettich R.L."/>
            <person name="Karim A.S."/>
            <person name="Simpson S.D."/>
            <person name="Brown S.D."/>
            <person name="Leang C."/>
            <person name="Jewett M.C."/>
            <person name="Kopke M."/>
        </authorList>
    </citation>
    <scope>NUCLEOTIDE SEQUENCE</scope>
    <source>
        <strain evidence="12">DJ080</strain>
    </source>
</reference>
<keyword evidence="10" id="KW-0963">Cytoplasm</keyword>
<dbReference type="GO" id="GO:0043365">
    <property type="term" value="F:[formate-C-acetyltransferase]-activating enzyme activity"/>
    <property type="evidence" value="ECO:0007669"/>
    <property type="project" value="UniProtKB-UniRule"/>
</dbReference>
<dbReference type="Gene3D" id="3.20.20.70">
    <property type="entry name" value="Aldolase class I"/>
    <property type="match status" value="1"/>
</dbReference>
<dbReference type="PANTHER" id="PTHR30352">
    <property type="entry name" value="PYRUVATE FORMATE-LYASE-ACTIVATING ENZYME"/>
    <property type="match status" value="1"/>
</dbReference>
<comment type="cofactor">
    <cofactor evidence="10">
        <name>[4Fe-4S] cluster</name>
        <dbReference type="ChEBI" id="CHEBI:49883"/>
    </cofactor>
    <text evidence="10">Binds 1 [4Fe-4S] cluster. The cluster is coordinated with 3 cysteines and an exchangeable S-adenosyl-L-methionine.</text>
</comment>
<dbReference type="InterPro" id="IPR034457">
    <property type="entry name" value="Organic_radical-activating"/>
</dbReference>
<dbReference type="EMBL" id="JABSWW010000001">
    <property type="protein sequence ID" value="NRT89360.1"/>
    <property type="molecule type" value="Genomic_DNA"/>
</dbReference>
<dbReference type="AlphaFoldDB" id="A0AAX0B204"/>
<evidence type="ECO:0000313" key="12">
    <source>
        <dbReference type="EMBL" id="NRT89360.1"/>
    </source>
</evidence>
<dbReference type="InterPro" id="IPR013785">
    <property type="entry name" value="Aldolase_TIM"/>
</dbReference>
<keyword evidence="4 10" id="KW-0004">4Fe-4S</keyword>
<evidence type="ECO:0000256" key="5">
    <source>
        <dbReference type="ARBA" id="ARBA00022691"/>
    </source>
</evidence>
<evidence type="ECO:0000256" key="8">
    <source>
        <dbReference type="ARBA" id="ARBA00023004"/>
    </source>
</evidence>
<keyword evidence="12" id="KW-0670">Pyruvate</keyword>
<dbReference type="GO" id="GO:0016829">
    <property type="term" value="F:lyase activity"/>
    <property type="evidence" value="ECO:0007669"/>
    <property type="project" value="UniProtKB-KW"/>
</dbReference>
<keyword evidence="9 10" id="KW-0411">Iron-sulfur</keyword>
<dbReference type="SFLD" id="SFLDS00029">
    <property type="entry name" value="Radical_SAM"/>
    <property type="match status" value="1"/>
</dbReference>
<comment type="similarity">
    <text evidence="2 10">Belongs to the organic radical-activating enzymes family.</text>
</comment>
<keyword evidence="12" id="KW-0456">Lyase</keyword>